<evidence type="ECO:0000256" key="7">
    <source>
        <dbReference type="SAM" id="Phobius"/>
    </source>
</evidence>
<keyword evidence="3 7" id="KW-0812">Transmembrane</keyword>
<name>A0A1G2LDX5_9BACT</name>
<comment type="subcellular location">
    <subcellularLocation>
        <location evidence="1">Cell membrane</location>
        <topology evidence="1">Multi-pass membrane protein</topology>
    </subcellularLocation>
</comment>
<evidence type="ECO:0000256" key="4">
    <source>
        <dbReference type="ARBA" id="ARBA00022801"/>
    </source>
</evidence>
<dbReference type="Gene3D" id="1.20.144.10">
    <property type="entry name" value="Phosphatidic acid phosphatase type 2/haloperoxidase"/>
    <property type="match status" value="1"/>
</dbReference>
<reference evidence="9 10" key="1">
    <citation type="journal article" date="2016" name="Nat. Commun.">
        <title>Thousands of microbial genomes shed light on interconnected biogeochemical processes in an aquifer system.</title>
        <authorList>
            <person name="Anantharaman K."/>
            <person name="Brown C.T."/>
            <person name="Hug L.A."/>
            <person name="Sharon I."/>
            <person name="Castelle C.J."/>
            <person name="Probst A.J."/>
            <person name="Thomas B.C."/>
            <person name="Singh A."/>
            <person name="Wilkins M.J."/>
            <person name="Karaoz U."/>
            <person name="Brodie E.L."/>
            <person name="Williams K.H."/>
            <person name="Hubbard S.S."/>
            <person name="Banfield J.F."/>
        </authorList>
    </citation>
    <scope>NUCLEOTIDE SEQUENCE [LARGE SCALE GENOMIC DNA]</scope>
</reference>
<organism evidence="9 10">
    <name type="scientific">Candidatus Sungbacteria bacterium RIFCSPLOWO2_01_FULL_60_25</name>
    <dbReference type="NCBI Taxonomy" id="1802281"/>
    <lineage>
        <taxon>Bacteria</taxon>
        <taxon>Candidatus Sungiibacteriota</taxon>
    </lineage>
</organism>
<evidence type="ECO:0000256" key="1">
    <source>
        <dbReference type="ARBA" id="ARBA00004651"/>
    </source>
</evidence>
<evidence type="ECO:0000313" key="9">
    <source>
        <dbReference type="EMBL" id="OHA09009.1"/>
    </source>
</evidence>
<feature type="transmembrane region" description="Helical" evidence="7">
    <location>
        <begin position="12"/>
        <end position="33"/>
    </location>
</feature>
<dbReference type="Proteomes" id="UP000178977">
    <property type="component" value="Unassembled WGS sequence"/>
</dbReference>
<keyword evidence="2" id="KW-1003">Cell membrane</keyword>
<proteinExistence type="predicted"/>
<dbReference type="AlphaFoldDB" id="A0A1G2LDX5"/>
<keyword evidence="5 7" id="KW-1133">Transmembrane helix</keyword>
<feature type="transmembrane region" description="Helical" evidence="7">
    <location>
        <begin position="123"/>
        <end position="141"/>
    </location>
</feature>
<feature type="transmembrane region" description="Helical" evidence="7">
    <location>
        <begin position="101"/>
        <end position="118"/>
    </location>
</feature>
<evidence type="ECO:0000313" key="10">
    <source>
        <dbReference type="Proteomes" id="UP000178977"/>
    </source>
</evidence>
<dbReference type="CDD" id="cd01610">
    <property type="entry name" value="PAP2_like"/>
    <property type="match status" value="1"/>
</dbReference>
<feature type="transmembrane region" description="Helical" evidence="7">
    <location>
        <begin position="45"/>
        <end position="68"/>
    </location>
</feature>
<dbReference type="GO" id="GO:0016787">
    <property type="term" value="F:hydrolase activity"/>
    <property type="evidence" value="ECO:0007669"/>
    <property type="project" value="UniProtKB-KW"/>
</dbReference>
<dbReference type="InterPro" id="IPR000326">
    <property type="entry name" value="PAP2/HPO"/>
</dbReference>
<accession>A0A1G2LDX5</accession>
<evidence type="ECO:0000256" key="6">
    <source>
        <dbReference type="ARBA" id="ARBA00023136"/>
    </source>
</evidence>
<dbReference type="EMBL" id="MHQT01000032">
    <property type="protein sequence ID" value="OHA09009.1"/>
    <property type="molecule type" value="Genomic_DNA"/>
</dbReference>
<dbReference type="GO" id="GO:0005886">
    <property type="term" value="C:plasma membrane"/>
    <property type="evidence" value="ECO:0007669"/>
    <property type="project" value="UniProtKB-SubCell"/>
</dbReference>
<feature type="transmembrane region" description="Helical" evidence="7">
    <location>
        <begin position="147"/>
        <end position="165"/>
    </location>
</feature>
<dbReference type="PANTHER" id="PTHR14969">
    <property type="entry name" value="SPHINGOSINE-1-PHOSPHATE PHOSPHOHYDROLASE"/>
    <property type="match status" value="1"/>
</dbReference>
<comment type="caution">
    <text evidence="9">The sequence shown here is derived from an EMBL/GenBank/DDBJ whole genome shotgun (WGS) entry which is preliminary data.</text>
</comment>
<evidence type="ECO:0000256" key="3">
    <source>
        <dbReference type="ARBA" id="ARBA00022692"/>
    </source>
</evidence>
<keyword evidence="6 7" id="KW-0472">Membrane</keyword>
<sequence length="175" mass="19545">MDTLIIFRATFLGYWIVLALLLFGMISFIPVFPRARARLRKNWEMIFLALGTATVARFGIVELIRFWYDRARPFEVLSNVHQLISPGGFISKFHGGGSFPSGHAVFFFALAAIVGRYYPKTSILFYLAALNLSIARVQAGVHWPSDIIAGALVGILTSIICRAFLQKYRNAKTAA</sequence>
<gene>
    <name evidence="9" type="ORF">A3A44_01150</name>
</gene>
<evidence type="ECO:0000256" key="2">
    <source>
        <dbReference type="ARBA" id="ARBA00022475"/>
    </source>
</evidence>
<dbReference type="STRING" id="1802281.A3A44_01150"/>
<dbReference type="SMART" id="SM00014">
    <property type="entry name" value="acidPPc"/>
    <property type="match status" value="1"/>
</dbReference>
<feature type="domain" description="Phosphatidic acid phosphatase type 2/haloperoxidase" evidence="8">
    <location>
        <begin position="45"/>
        <end position="162"/>
    </location>
</feature>
<dbReference type="InterPro" id="IPR036938">
    <property type="entry name" value="PAP2/HPO_sf"/>
</dbReference>
<protein>
    <recommendedName>
        <fullName evidence="8">Phosphatidic acid phosphatase type 2/haloperoxidase domain-containing protein</fullName>
    </recommendedName>
</protein>
<evidence type="ECO:0000256" key="5">
    <source>
        <dbReference type="ARBA" id="ARBA00022989"/>
    </source>
</evidence>
<dbReference type="SUPFAM" id="SSF48317">
    <property type="entry name" value="Acid phosphatase/Vanadium-dependent haloperoxidase"/>
    <property type="match status" value="1"/>
</dbReference>
<keyword evidence="4" id="KW-0378">Hydrolase</keyword>
<dbReference type="PANTHER" id="PTHR14969:SF62">
    <property type="entry name" value="DECAPRENYLPHOSPHORYL-5-PHOSPHORIBOSE PHOSPHATASE RV3807C-RELATED"/>
    <property type="match status" value="1"/>
</dbReference>
<evidence type="ECO:0000259" key="8">
    <source>
        <dbReference type="SMART" id="SM00014"/>
    </source>
</evidence>
<dbReference type="Pfam" id="PF01569">
    <property type="entry name" value="PAP2"/>
    <property type="match status" value="1"/>
</dbReference>